<dbReference type="PANTHER" id="PTHR13794:SF58">
    <property type="entry name" value="MITOCHONDRIAL ENOLASE SUPERFAMILY MEMBER 1"/>
    <property type="match status" value="1"/>
</dbReference>
<dbReference type="EMBL" id="LMTZ01000126">
    <property type="protein sequence ID" value="KST64227.1"/>
    <property type="molecule type" value="Genomic_DNA"/>
</dbReference>
<dbReference type="SMART" id="SM00922">
    <property type="entry name" value="MR_MLE"/>
    <property type="match status" value="1"/>
</dbReference>
<feature type="domain" description="Mandelate racemase/muconate lactonizing enzyme C-terminal" evidence="4">
    <location>
        <begin position="1"/>
        <end position="79"/>
    </location>
</feature>
<evidence type="ECO:0000313" key="6">
    <source>
        <dbReference type="EMBL" id="KST64227.1"/>
    </source>
</evidence>
<proteinExistence type="predicted"/>
<dbReference type="SUPFAM" id="SSF51604">
    <property type="entry name" value="Enolase C-terminal domain-like"/>
    <property type="match status" value="1"/>
</dbReference>
<dbReference type="EMBL" id="LMTZ01000130">
    <property type="protein sequence ID" value="KST63892.1"/>
    <property type="molecule type" value="Genomic_DNA"/>
</dbReference>
<keyword evidence="3" id="KW-0460">Magnesium</keyword>
<dbReference type="InterPro" id="IPR036849">
    <property type="entry name" value="Enolase-like_C_sf"/>
</dbReference>
<gene>
    <name evidence="5" type="ORF">BC008_15680</name>
    <name evidence="6" type="ORF">BC008_16455</name>
</gene>
<evidence type="ECO:0000256" key="2">
    <source>
        <dbReference type="ARBA" id="ARBA00022723"/>
    </source>
</evidence>
<dbReference type="Proteomes" id="UP000053372">
    <property type="component" value="Unassembled WGS sequence"/>
</dbReference>
<dbReference type="InterPro" id="IPR029065">
    <property type="entry name" value="Enolase_C-like"/>
</dbReference>
<evidence type="ECO:0000256" key="3">
    <source>
        <dbReference type="ARBA" id="ARBA00022842"/>
    </source>
</evidence>
<dbReference type="InterPro" id="IPR046945">
    <property type="entry name" value="RHMD-like"/>
</dbReference>
<sequence>MSRNADAAPGRTEGLVSLARKTFASDIDIYVDANGSYDATAGIEVGKMLESYNISFFEEPCPFDDFEQTKCVADALSIPIATGE</sequence>
<name>A0A0V7ZH40_9CYAN</name>
<dbReference type="AlphaFoldDB" id="A0A0V7ZH40"/>
<evidence type="ECO:0000256" key="1">
    <source>
        <dbReference type="ARBA" id="ARBA00001946"/>
    </source>
</evidence>
<evidence type="ECO:0000313" key="7">
    <source>
        <dbReference type="Proteomes" id="UP000053372"/>
    </source>
</evidence>
<evidence type="ECO:0000313" key="5">
    <source>
        <dbReference type="EMBL" id="KST63892.1"/>
    </source>
</evidence>
<dbReference type="Pfam" id="PF13378">
    <property type="entry name" value="MR_MLE_C"/>
    <property type="match status" value="1"/>
</dbReference>
<protein>
    <recommendedName>
        <fullName evidence="4">Mandelate racemase/muconate lactonizing enzyme C-terminal domain-containing protein</fullName>
    </recommendedName>
</protein>
<keyword evidence="2" id="KW-0479">Metal-binding</keyword>
<dbReference type="GO" id="GO:0016836">
    <property type="term" value="F:hydro-lyase activity"/>
    <property type="evidence" value="ECO:0007669"/>
    <property type="project" value="TreeGrafter"/>
</dbReference>
<dbReference type="GO" id="GO:0000287">
    <property type="term" value="F:magnesium ion binding"/>
    <property type="evidence" value="ECO:0007669"/>
    <property type="project" value="TreeGrafter"/>
</dbReference>
<organism evidence="5 7">
    <name type="scientific">Mastigocoleus testarum BC008</name>
    <dbReference type="NCBI Taxonomy" id="371196"/>
    <lineage>
        <taxon>Bacteria</taxon>
        <taxon>Bacillati</taxon>
        <taxon>Cyanobacteriota</taxon>
        <taxon>Cyanophyceae</taxon>
        <taxon>Nostocales</taxon>
        <taxon>Hapalosiphonaceae</taxon>
        <taxon>Mastigocoleus</taxon>
    </lineage>
</organism>
<keyword evidence="7" id="KW-1185">Reference proteome</keyword>
<reference evidence="5 7" key="1">
    <citation type="journal article" date="2015" name="Genome Announc.">
        <title>Draft Genome of the Euendolithic (true boring) Cyanobacterium Mastigocoleus testarum strain BC008.</title>
        <authorList>
            <person name="Guida B.S."/>
            <person name="Garcia-Pichel F."/>
        </authorList>
    </citation>
    <scope>NUCLEOTIDE SEQUENCE [LARGE SCALE GENOMIC DNA]</scope>
    <source>
        <strain evidence="5 7">BC008</strain>
    </source>
</reference>
<dbReference type="InterPro" id="IPR013342">
    <property type="entry name" value="Mandelate_racemase_C"/>
</dbReference>
<evidence type="ECO:0000259" key="4">
    <source>
        <dbReference type="SMART" id="SM00922"/>
    </source>
</evidence>
<dbReference type="GO" id="GO:0016052">
    <property type="term" value="P:carbohydrate catabolic process"/>
    <property type="evidence" value="ECO:0007669"/>
    <property type="project" value="TreeGrafter"/>
</dbReference>
<accession>A0A0V7ZH40</accession>
<dbReference type="Gene3D" id="3.20.20.120">
    <property type="entry name" value="Enolase-like C-terminal domain"/>
    <property type="match status" value="1"/>
</dbReference>
<comment type="caution">
    <text evidence="5">The sequence shown here is derived from an EMBL/GenBank/DDBJ whole genome shotgun (WGS) entry which is preliminary data.</text>
</comment>
<comment type="cofactor">
    <cofactor evidence="1">
        <name>Mg(2+)</name>
        <dbReference type="ChEBI" id="CHEBI:18420"/>
    </cofactor>
</comment>
<dbReference type="PANTHER" id="PTHR13794">
    <property type="entry name" value="ENOLASE SUPERFAMILY, MANDELATE RACEMASE"/>
    <property type="match status" value="1"/>
</dbReference>